<dbReference type="Proteomes" id="UP000437862">
    <property type="component" value="Chromosome"/>
</dbReference>
<evidence type="ECO:0000259" key="2">
    <source>
        <dbReference type="SMART" id="SM00458"/>
    </source>
</evidence>
<evidence type="ECO:0000313" key="6">
    <source>
        <dbReference type="Proteomes" id="UP000437862"/>
    </source>
</evidence>
<proteinExistence type="predicted"/>
<evidence type="ECO:0000313" key="5">
    <source>
        <dbReference type="Proteomes" id="UP000315112"/>
    </source>
</evidence>
<dbReference type="Proteomes" id="UP000315112">
    <property type="component" value="Unassembled WGS sequence"/>
</dbReference>
<dbReference type="CDD" id="cd00161">
    <property type="entry name" value="beta-trefoil_Ricin-like"/>
    <property type="match status" value="1"/>
</dbReference>
<keyword evidence="6" id="KW-1185">Reference proteome</keyword>
<feature type="chain" id="PRO_5044618104" evidence="1">
    <location>
        <begin position="36"/>
        <end position="185"/>
    </location>
</feature>
<dbReference type="EMBL" id="VLKW01000002">
    <property type="protein sequence ID" value="TWI50180.1"/>
    <property type="molecule type" value="Genomic_DNA"/>
</dbReference>
<feature type="domain" description="Ricin B lectin" evidence="2">
    <location>
        <begin position="39"/>
        <end position="180"/>
    </location>
</feature>
<keyword evidence="1" id="KW-0732">Signal</keyword>
<dbReference type="SUPFAM" id="SSF50370">
    <property type="entry name" value="Ricin B-like lectins"/>
    <property type="match status" value="1"/>
</dbReference>
<evidence type="ECO:0000313" key="3">
    <source>
        <dbReference type="EMBL" id="QGZ38283.1"/>
    </source>
</evidence>
<dbReference type="InterPro" id="IPR000772">
    <property type="entry name" value="Ricin_B_lectin"/>
</dbReference>
<dbReference type="PROSITE" id="PS50231">
    <property type="entry name" value="RICIN_B_LECTIN"/>
    <property type="match status" value="1"/>
</dbReference>
<keyword evidence="4" id="KW-0430">Lectin</keyword>
<evidence type="ECO:0000256" key="1">
    <source>
        <dbReference type="SAM" id="SignalP"/>
    </source>
</evidence>
<reference evidence="4 5" key="1">
    <citation type="journal article" date="2015" name="Stand. Genomic Sci.">
        <title>Genomic Encyclopedia of Bacterial and Archaeal Type Strains, Phase III: the genomes of soil and plant-associated and newly described type strains.</title>
        <authorList>
            <person name="Whitman W.B."/>
            <person name="Woyke T."/>
            <person name="Klenk H.P."/>
            <person name="Zhou Y."/>
            <person name="Lilburn T.G."/>
            <person name="Beck B.J."/>
            <person name="De Vos P."/>
            <person name="Vandamme P."/>
            <person name="Eisen J.A."/>
            <person name="Garrity G."/>
            <person name="Hugenholtz P."/>
            <person name="Kyrpides N.C."/>
        </authorList>
    </citation>
    <scope>NUCLEOTIDE SEQUENCE [LARGE SCALE GENOMIC DNA]</scope>
    <source>
        <strain evidence="4 5">CGMCC 1.10685</strain>
    </source>
</reference>
<accession>A0A562Q161</accession>
<dbReference type="GO" id="GO:0030246">
    <property type="term" value="F:carbohydrate binding"/>
    <property type="evidence" value="ECO:0007669"/>
    <property type="project" value="UniProtKB-KW"/>
</dbReference>
<dbReference type="OrthoDB" id="4167063at2"/>
<reference evidence="4" key="2">
    <citation type="submission" date="2019-07" db="EMBL/GenBank/DDBJ databases">
        <authorList>
            <person name="Whitman W."/>
            <person name="Huntemann M."/>
            <person name="Clum A."/>
            <person name="Pillay M."/>
            <person name="Palaniappan K."/>
            <person name="Varghese N."/>
            <person name="Mikhailova N."/>
            <person name="Stamatis D."/>
            <person name="Reddy T."/>
            <person name="Daum C."/>
            <person name="Shapiro N."/>
            <person name="Ivanova N."/>
            <person name="Kyrpides N."/>
            <person name="Woyke T."/>
        </authorList>
    </citation>
    <scope>NUCLEOTIDE SEQUENCE</scope>
    <source>
        <strain evidence="4">CGMCC 1.10685</strain>
    </source>
</reference>
<feature type="signal peptide" evidence="1">
    <location>
        <begin position="1"/>
        <end position="35"/>
    </location>
</feature>
<organism evidence="4 5">
    <name type="scientific">Pseudoduganella flava</name>
    <dbReference type="NCBI Taxonomy" id="871742"/>
    <lineage>
        <taxon>Bacteria</taxon>
        <taxon>Pseudomonadati</taxon>
        <taxon>Pseudomonadota</taxon>
        <taxon>Betaproteobacteria</taxon>
        <taxon>Burkholderiales</taxon>
        <taxon>Oxalobacteraceae</taxon>
        <taxon>Telluria group</taxon>
        <taxon>Pseudoduganella</taxon>
    </lineage>
</organism>
<reference evidence="3 6" key="3">
    <citation type="submission" date="2019-12" db="EMBL/GenBank/DDBJ databases">
        <title>Draft Genome Sequences of Six Type Strains of the Genus Massilia.</title>
        <authorList>
            <person name="Miess H."/>
            <person name="Frediansyah A."/>
            <person name="Goeker M."/>
            <person name="Gross H."/>
        </authorList>
    </citation>
    <scope>NUCLEOTIDE SEQUENCE [LARGE SCALE GENOMIC DNA]</scope>
    <source>
        <strain evidence="3 6">DSM 26639</strain>
    </source>
</reference>
<name>A0A562Q161_9BURK</name>
<dbReference type="PROSITE" id="PS51318">
    <property type="entry name" value="TAT"/>
    <property type="match status" value="1"/>
</dbReference>
<dbReference type="Gene3D" id="2.80.10.50">
    <property type="match status" value="1"/>
</dbReference>
<dbReference type="EMBL" id="CP046904">
    <property type="protein sequence ID" value="QGZ38283.1"/>
    <property type="molecule type" value="Genomic_DNA"/>
</dbReference>
<dbReference type="SMART" id="SM00458">
    <property type="entry name" value="RICIN"/>
    <property type="match status" value="1"/>
</dbReference>
<gene>
    <name evidence="3" type="ORF">GO485_03940</name>
    <name evidence="4" type="ORF">IP92_01409</name>
</gene>
<evidence type="ECO:0000313" key="4">
    <source>
        <dbReference type="EMBL" id="TWI50180.1"/>
    </source>
</evidence>
<dbReference type="InterPro" id="IPR006311">
    <property type="entry name" value="TAT_signal"/>
</dbReference>
<dbReference type="RefSeq" id="WP_145873810.1">
    <property type="nucleotide sequence ID" value="NZ_CP046904.1"/>
</dbReference>
<protein>
    <submittedName>
        <fullName evidence="4">Ricin-type beta-trefoil lectin protein</fullName>
    </submittedName>
</protein>
<dbReference type="Pfam" id="PF14200">
    <property type="entry name" value="RicinB_lectin_2"/>
    <property type="match status" value="1"/>
</dbReference>
<dbReference type="AlphaFoldDB" id="A0A562Q161"/>
<dbReference type="InterPro" id="IPR035992">
    <property type="entry name" value="Ricin_B-like_lectins"/>
</dbReference>
<sequence length="185" mass="20105">MNVCHSSRKRRLRRGAATCAALLASLAALPLPAAAEQIGAEVMLVNAKTAKCMTIAGGVSTDNNVDAVQYDCDADPSRRWTLREMRSGIYQVVNVQTGKCLTIAGGVSTDNNVRALQYDCDTHPSRTWRISDVTGTGIHQLRNVQTNKCLTIAGGTSPENNLQGVQYNCDADTSRRWIIRLKLRG</sequence>